<feature type="transmembrane region" description="Helical" evidence="2">
    <location>
        <begin position="750"/>
        <end position="769"/>
    </location>
</feature>
<sequence length="887" mass="99360">MTFSKDFQLAKHLMPCAMEAFIYESRTEASVNKSCEKSDPFEGFLDLLLDGVIYATIALVLGIGLVVMIGKIRWVNFPRRRHVTVIETPVDPRTFNSSDVGKGQGEIMTNPIRSAKEASLRETPSLGTSAIKPSSTPVRFNATEPLLTEPSHVRSLSGNSPPAVAPRMPSTTTALTSTPTPTPREPQRPLKVILTPKFPENISTEAEINPNAVFESEDKNILKEFVRILHDYKEDLFDNHHFDLPHIVPILVSVSSTQTSSQIKTLASKLELVGKTPTRIRIDGLDDWGQMRRFHKIMSKNKHIFTPLHLCYHKKEVLPAALGITCVIRDPALDRTLCGSLVIVQTPSLGQRTSTIGGLLSIRGSFYALTTSHMPHNDDEPSEDSADDEGNSEARSVVIYNVDTDSEDSDSLTPSGSDDGASEECENMRQLQETVLLDDSTSNVIPRNTEEVEIMASGDVDASITTEAEPHSDEIGAAVSGQITPEDLAEKEGYLTSQFQEDDLRSGDDWLLVPVENDLLLPNRIPEGMEKPIQWQNPFIEGVCSDLDKEFGHRDMSPSAQAVWTISGRSGLLRGRLCPDSTFMISRGGKKVQEVWIVELDDPSQDFQAGDSGSWVVDTRLRRVLGILVARSSGVGYIVSFAKVRQNIASTLRIKEKSVKLASRMDPLIRGRGGGEVLRSLSPIRTRSRQEPIPLFWRLWGLILPDSVIDVVRYPEDLGIHISVIVVFGAIIYMFLMWQFQSAWYRMTMAQHALLPSWFALFLWVLAEVDMLGRPRDFNPDRRLAARRLYYSWLRVVFWSGVLGALGIYSARRQRISPFTLLFNITRWMDKFQQKWGEMRRAAQEAERKDRDPVAEGLRNLGMAWNNYVGNSNGTGGRFSMRKWLMS</sequence>
<feature type="region of interest" description="Disordered" evidence="1">
    <location>
        <begin position="150"/>
        <end position="188"/>
    </location>
</feature>
<evidence type="ECO:0000256" key="2">
    <source>
        <dbReference type="SAM" id="Phobius"/>
    </source>
</evidence>
<name>A0AAD8UD81_GLOAC</name>
<keyword evidence="4" id="KW-1185">Reference proteome</keyword>
<keyword evidence="2" id="KW-0812">Transmembrane</keyword>
<accession>A0AAD8UD81</accession>
<dbReference type="GeneID" id="85399895"/>
<comment type="caution">
    <text evidence="3">The sequence shown here is derived from an EMBL/GenBank/DDBJ whole genome shotgun (WGS) entry which is preliminary data.</text>
</comment>
<evidence type="ECO:0000313" key="4">
    <source>
        <dbReference type="Proteomes" id="UP001244207"/>
    </source>
</evidence>
<feature type="compositionally biased region" description="Acidic residues" evidence="1">
    <location>
        <begin position="380"/>
        <end position="391"/>
    </location>
</feature>
<dbReference type="RefSeq" id="XP_060359639.1">
    <property type="nucleotide sequence ID" value="XM_060515997.1"/>
</dbReference>
<feature type="transmembrane region" description="Helical" evidence="2">
    <location>
        <begin position="52"/>
        <end position="72"/>
    </location>
</feature>
<dbReference type="EMBL" id="JAHMHS010000140">
    <property type="protein sequence ID" value="KAK1713313.1"/>
    <property type="molecule type" value="Genomic_DNA"/>
</dbReference>
<keyword evidence="2" id="KW-0472">Membrane</keyword>
<organism evidence="3 4">
    <name type="scientific">Glomerella acutata</name>
    <name type="common">Colletotrichum acutatum</name>
    <dbReference type="NCBI Taxonomy" id="27357"/>
    <lineage>
        <taxon>Eukaryota</taxon>
        <taxon>Fungi</taxon>
        <taxon>Dikarya</taxon>
        <taxon>Ascomycota</taxon>
        <taxon>Pezizomycotina</taxon>
        <taxon>Sordariomycetes</taxon>
        <taxon>Hypocreomycetidae</taxon>
        <taxon>Glomerellales</taxon>
        <taxon>Glomerellaceae</taxon>
        <taxon>Colletotrichum</taxon>
        <taxon>Colletotrichum acutatum species complex</taxon>
    </lineage>
</organism>
<proteinExistence type="predicted"/>
<gene>
    <name evidence="3" type="ORF">BDZ83DRAFT_90714</name>
</gene>
<feature type="compositionally biased region" description="Polar residues" evidence="1">
    <location>
        <begin position="125"/>
        <end position="137"/>
    </location>
</feature>
<feature type="region of interest" description="Disordered" evidence="1">
    <location>
        <begin position="117"/>
        <end position="137"/>
    </location>
</feature>
<dbReference type="AlphaFoldDB" id="A0AAD8UD81"/>
<reference evidence="3" key="1">
    <citation type="submission" date="2021-12" db="EMBL/GenBank/DDBJ databases">
        <title>Comparative genomics, transcriptomics and evolutionary studies reveal genomic signatures of adaptation to plant cell wall in hemibiotrophic fungi.</title>
        <authorList>
            <consortium name="DOE Joint Genome Institute"/>
            <person name="Baroncelli R."/>
            <person name="Diaz J.F."/>
            <person name="Benocci T."/>
            <person name="Peng M."/>
            <person name="Battaglia E."/>
            <person name="Haridas S."/>
            <person name="Andreopoulos W."/>
            <person name="Labutti K."/>
            <person name="Pangilinan J."/>
            <person name="Floch G.L."/>
            <person name="Makela M.R."/>
            <person name="Henrissat B."/>
            <person name="Grigoriev I.V."/>
            <person name="Crouch J.A."/>
            <person name="De Vries R.P."/>
            <person name="Sukno S.A."/>
            <person name="Thon M.R."/>
        </authorList>
    </citation>
    <scope>NUCLEOTIDE SEQUENCE</scope>
    <source>
        <strain evidence="3">CBS 112980</strain>
    </source>
</reference>
<keyword evidence="2" id="KW-1133">Transmembrane helix</keyword>
<feature type="compositionally biased region" description="Low complexity" evidence="1">
    <location>
        <begin position="169"/>
        <end position="179"/>
    </location>
</feature>
<feature type="transmembrane region" description="Helical" evidence="2">
    <location>
        <begin position="718"/>
        <end position="738"/>
    </location>
</feature>
<dbReference type="Proteomes" id="UP001244207">
    <property type="component" value="Unassembled WGS sequence"/>
</dbReference>
<protein>
    <submittedName>
        <fullName evidence="3">Uncharacterized protein</fullName>
    </submittedName>
</protein>
<feature type="transmembrane region" description="Helical" evidence="2">
    <location>
        <begin position="789"/>
        <end position="809"/>
    </location>
</feature>
<feature type="region of interest" description="Disordered" evidence="1">
    <location>
        <begin position="371"/>
        <end position="426"/>
    </location>
</feature>
<evidence type="ECO:0000256" key="1">
    <source>
        <dbReference type="SAM" id="MobiDB-lite"/>
    </source>
</evidence>
<evidence type="ECO:0000313" key="3">
    <source>
        <dbReference type="EMBL" id="KAK1713313.1"/>
    </source>
</evidence>